<proteinExistence type="predicted"/>
<evidence type="ECO:0000313" key="2">
    <source>
        <dbReference type="Proteomes" id="UP000516117"/>
    </source>
</evidence>
<dbReference type="RefSeq" id="WP_187720614.1">
    <property type="nucleotide sequence ID" value="NZ_BAABBL010000009.1"/>
</dbReference>
<dbReference type="Proteomes" id="UP000516117">
    <property type="component" value="Chromosome"/>
</dbReference>
<organism evidence="1 2">
    <name type="scientific">Tessaracoccus defluvii</name>
    <dbReference type="NCBI Taxonomy" id="1285901"/>
    <lineage>
        <taxon>Bacteria</taxon>
        <taxon>Bacillati</taxon>
        <taxon>Actinomycetota</taxon>
        <taxon>Actinomycetes</taxon>
        <taxon>Propionibacteriales</taxon>
        <taxon>Propionibacteriaceae</taxon>
        <taxon>Tessaracoccus</taxon>
    </lineage>
</organism>
<reference evidence="1 2" key="1">
    <citation type="submission" date="2020-08" db="EMBL/GenBank/DDBJ databases">
        <title>Genome sequence of Tessaracoccus defluvii JCM 17540T.</title>
        <authorList>
            <person name="Hyun D.-W."/>
            <person name="Bae J.-W."/>
        </authorList>
    </citation>
    <scope>NUCLEOTIDE SEQUENCE [LARGE SCALE GENOMIC DNA]</scope>
    <source>
        <strain evidence="1 2">JCM 17540</strain>
    </source>
</reference>
<gene>
    <name evidence="1" type="ORF">H9L22_15015</name>
</gene>
<accession>A0A7H0H4L8</accession>
<sequence length="272" mass="29455">MTSPFHRPPSVPFELGRTRRVTWRLHPALSDVLTTLDGTSFGKACTDRAAEISTAGVFADPVDQSGALTAHRWVLERADGEGLPLTAAGYLKPADVKALAALMPVMSDWIFPVSREVDAHPVLDFREHLKLVGLLRKYKGTLRLTKAGRAVLVDTPELWRYLANALIPPEHGFAADASGVILLDAATAEGEIDIDAIARTVTALGWSHRDGSPVSRSEIHGVWNGLWNVIGNIGERADGHRSERKVSAAARMLIHNALFEEVGATGQARAPR</sequence>
<name>A0A7H0H4L8_9ACTN</name>
<dbReference type="EMBL" id="CP060789">
    <property type="protein sequence ID" value="QNP55484.1"/>
    <property type="molecule type" value="Genomic_DNA"/>
</dbReference>
<dbReference type="KEGG" id="tdf:H9L22_15015"/>
<dbReference type="AlphaFoldDB" id="A0A7H0H4L8"/>
<keyword evidence="2" id="KW-1185">Reference proteome</keyword>
<protein>
    <submittedName>
        <fullName evidence="1">Uncharacterized protein</fullName>
    </submittedName>
</protein>
<evidence type="ECO:0000313" key="1">
    <source>
        <dbReference type="EMBL" id="QNP55484.1"/>
    </source>
</evidence>